<dbReference type="eggNOG" id="ENOG502S1A1">
    <property type="taxonomic scope" value="Eukaryota"/>
</dbReference>
<dbReference type="PROSITE" id="PS50010">
    <property type="entry name" value="DH_2"/>
    <property type="match status" value="1"/>
</dbReference>
<dbReference type="EMBL" id="KE721364">
    <property type="protein sequence ID" value="ERF70017.1"/>
    <property type="molecule type" value="Genomic_DNA"/>
</dbReference>
<dbReference type="PANTHER" id="PTHR45818">
    <property type="entry name" value="PROTEIN VAV"/>
    <property type="match status" value="1"/>
</dbReference>
<feature type="region of interest" description="Disordered" evidence="1">
    <location>
        <begin position="232"/>
        <end position="259"/>
    </location>
</feature>
<feature type="compositionally biased region" description="Low complexity" evidence="1">
    <location>
        <begin position="908"/>
        <end position="921"/>
    </location>
</feature>
<dbReference type="HOGENOM" id="CLU_010210_2_1_1"/>
<sequence length="1035" mass="115511">MATAFLPPIFPSPFGRAFSRKPYLFSDASHCGSNVVESSHYVDQDSPPQKSRAGSVPINSISSGHPPDSDENAKHRFYPESPAGSPAKRSYSLNAAQCRPCESNTSCTRPVDEAFGHTEAFPVFDPGVSLDHGLQDMQCRSEAHRLVHQPSNCALNDSAEPSPSMGDTTRNAAESSVTSPRSEEPQVTSTSPMILNKSFGKTAGNFRQWASTFRRKRDTCRDIDKHRVIKTASRTNTPSTLQVSPPQHRWHQKRTSNASSRFVATIKTASVSNDSTSLFPRSHRYSRVSDTRANRSSDPRSSVESQRPSSISSPDDGALRRSIKRRQVLQELLSSEESYVADLKALHNLFSTLLASIPTLTSQTRYSIQRNVTDMLHLHEQIIDELHQVALRATLREGNLVSPLLRPITRSHTKWQGLYATSFPALTPKRSHTGRSPVDAVYTRRGSSNYSADPAEVAEVARAYKNQMARFFVYEEYSAKYDIMIQEVANSHKMVPEWPSYESGMEALANSIASLNQRSNAGKKGLTAHDLLIKPIQRICKYPLFFLDLYRHTPVVDCPSTHAEVDGALANFREMVREVNMVTDDPKVRERIQRRWLLQDRLKLSHDALKAAQFRMLGHVLLCGVLHVAYQTSQRVEGGYMLCVMFKDYLLVAAPAAGHAKFDIVATIYLSDAKVVSTEDGKGLQCHTALFSWKVLFESDSHLFELMFSACSAAEQQQWLAGVERGRSLLALEGPATELRVPNLFTTTSLDLKALAPIFGQGGPLARRLSIQRAATVAPKVATCQVIIRNTHKPQDGQELRYSTTGAVNRSQSLLTTHRVTILAPKRSERIRLEQSLADVWTRDTLPFPGMSLTRGGNIIRASAGSLARKFSLASIHSPFTKRSTSLTLVGSRFSHDTSVEVKHEIEQQQQQQQQHQTQPQHQDESLSHKTVLEDHDELGDGKNTAEQAVPRSSLLQPRRRSLTGIEKLHRRSGTKNYRRQVSKAGTEPVPDMSSPEVELVEEKLRTRRKRWSNPLGVLKNLSTEGMRSLLYSSR</sequence>
<feature type="region of interest" description="Disordered" evidence="1">
    <location>
        <begin position="274"/>
        <end position="319"/>
    </location>
</feature>
<dbReference type="OrthoDB" id="8059989at2759"/>
<protein>
    <recommendedName>
        <fullName evidence="2">DH domain-containing protein</fullName>
    </recommendedName>
</protein>
<name>U1FYM1_ENDPU</name>
<gene>
    <name evidence="3" type="ORF">EPUS_03569</name>
</gene>
<accession>U1FYM1</accession>
<dbReference type="SMART" id="SM00325">
    <property type="entry name" value="RhoGEF"/>
    <property type="match status" value="1"/>
</dbReference>
<dbReference type="AlphaFoldDB" id="U1FYM1"/>
<feature type="compositionally biased region" description="Polar residues" evidence="1">
    <location>
        <begin position="151"/>
        <end position="193"/>
    </location>
</feature>
<dbReference type="InterPro" id="IPR000219">
    <property type="entry name" value="DH_dom"/>
</dbReference>
<dbReference type="GO" id="GO:0005085">
    <property type="term" value="F:guanyl-nucleotide exchange factor activity"/>
    <property type="evidence" value="ECO:0007669"/>
    <property type="project" value="InterPro"/>
</dbReference>
<dbReference type="GO" id="GO:0005737">
    <property type="term" value="C:cytoplasm"/>
    <property type="evidence" value="ECO:0007669"/>
    <property type="project" value="TreeGrafter"/>
</dbReference>
<evidence type="ECO:0000313" key="3">
    <source>
        <dbReference type="EMBL" id="ERF70017.1"/>
    </source>
</evidence>
<feature type="region of interest" description="Disordered" evidence="1">
    <location>
        <begin position="151"/>
        <end position="198"/>
    </location>
</feature>
<feature type="region of interest" description="Disordered" evidence="1">
    <location>
        <begin position="899"/>
        <end position="998"/>
    </location>
</feature>
<proteinExistence type="predicted"/>
<dbReference type="PANTHER" id="PTHR45818:SF3">
    <property type="entry name" value="PROTEIN VAV"/>
    <property type="match status" value="1"/>
</dbReference>
<feature type="compositionally biased region" description="Basic and acidic residues" evidence="1">
    <location>
        <begin position="67"/>
        <end position="78"/>
    </location>
</feature>
<dbReference type="InterPro" id="IPR035899">
    <property type="entry name" value="DBL_dom_sf"/>
</dbReference>
<evidence type="ECO:0000259" key="2">
    <source>
        <dbReference type="PROSITE" id="PS50010"/>
    </source>
</evidence>
<dbReference type="SUPFAM" id="SSF48065">
    <property type="entry name" value="DBL homology domain (DH-domain)"/>
    <property type="match status" value="1"/>
</dbReference>
<organism evidence="3 4">
    <name type="scientific">Endocarpon pusillum (strain Z07020 / HMAS-L-300199)</name>
    <name type="common">Lichen-forming fungus</name>
    <dbReference type="NCBI Taxonomy" id="1263415"/>
    <lineage>
        <taxon>Eukaryota</taxon>
        <taxon>Fungi</taxon>
        <taxon>Dikarya</taxon>
        <taxon>Ascomycota</taxon>
        <taxon>Pezizomycotina</taxon>
        <taxon>Eurotiomycetes</taxon>
        <taxon>Chaetothyriomycetidae</taxon>
        <taxon>Verrucariales</taxon>
        <taxon>Verrucariaceae</taxon>
        <taxon>Endocarpon</taxon>
    </lineage>
</organism>
<keyword evidence="4" id="KW-1185">Reference proteome</keyword>
<feature type="compositionally biased region" description="Basic and acidic residues" evidence="1">
    <location>
        <begin position="922"/>
        <end position="934"/>
    </location>
</feature>
<evidence type="ECO:0000256" key="1">
    <source>
        <dbReference type="SAM" id="MobiDB-lite"/>
    </source>
</evidence>
<feature type="region of interest" description="Disordered" evidence="1">
    <location>
        <begin position="37"/>
        <end position="91"/>
    </location>
</feature>
<feature type="domain" description="DH" evidence="2">
    <location>
        <begin position="324"/>
        <end position="582"/>
    </location>
</feature>
<feature type="compositionally biased region" description="Basic residues" evidence="1">
    <location>
        <begin position="969"/>
        <end position="982"/>
    </location>
</feature>
<dbReference type="Pfam" id="PF00621">
    <property type="entry name" value="RhoGEF"/>
    <property type="match status" value="1"/>
</dbReference>
<dbReference type="Proteomes" id="UP000019373">
    <property type="component" value="Unassembled WGS sequence"/>
</dbReference>
<evidence type="ECO:0000313" key="4">
    <source>
        <dbReference type="Proteomes" id="UP000019373"/>
    </source>
</evidence>
<dbReference type="Gene3D" id="1.20.900.10">
    <property type="entry name" value="Dbl homology (DH) domain"/>
    <property type="match status" value="1"/>
</dbReference>
<dbReference type="GeneID" id="19238609"/>
<reference evidence="4" key="1">
    <citation type="journal article" date="2014" name="BMC Genomics">
        <title>Genome characteristics reveal the impact of lichenization on lichen-forming fungus Endocarpon pusillum Hedwig (Verrucariales, Ascomycota).</title>
        <authorList>
            <person name="Wang Y.-Y."/>
            <person name="Liu B."/>
            <person name="Zhang X.-Y."/>
            <person name="Zhou Q.-M."/>
            <person name="Zhang T."/>
            <person name="Li H."/>
            <person name="Yu Y.-F."/>
            <person name="Zhang X.-L."/>
            <person name="Hao X.-Y."/>
            <person name="Wang M."/>
            <person name="Wang L."/>
            <person name="Wei J.-C."/>
        </authorList>
    </citation>
    <scope>NUCLEOTIDE SEQUENCE [LARGE SCALE GENOMIC DNA]</scope>
    <source>
        <strain evidence="4">Z07020 / HMAS-L-300199</strain>
    </source>
</reference>
<feature type="compositionally biased region" description="Basic and acidic residues" evidence="1">
    <location>
        <begin position="287"/>
        <end position="298"/>
    </location>
</feature>
<dbReference type="OMA" id="KRWSNPL"/>
<dbReference type="RefSeq" id="XP_007804351.1">
    <property type="nucleotide sequence ID" value="XM_007806160.1"/>
</dbReference>
<feature type="compositionally biased region" description="Polar residues" evidence="1">
    <location>
        <begin position="299"/>
        <end position="313"/>
    </location>
</feature>
<feature type="compositionally biased region" description="Polar residues" evidence="1">
    <location>
        <begin position="232"/>
        <end position="245"/>
    </location>
</feature>